<dbReference type="CDD" id="cd05918">
    <property type="entry name" value="A_NRPS_SidN3_like"/>
    <property type="match status" value="1"/>
</dbReference>
<evidence type="ECO:0000313" key="5">
    <source>
        <dbReference type="EMBL" id="CCF39305.1"/>
    </source>
</evidence>
<evidence type="ECO:0000256" key="3">
    <source>
        <dbReference type="ARBA" id="ARBA00022598"/>
    </source>
</evidence>
<dbReference type="FunFam" id="3.30.300.30:FF:000015">
    <property type="entry name" value="Nonribosomal peptide synthase SidD"/>
    <property type="match status" value="1"/>
</dbReference>
<dbReference type="CDD" id="cd05930">
    <property type="entry name" value="A_NRPS"/>
    <property type="match status" value="1"/>
</dbReference>
<dbReference type="Gene3D" id="3.30.300.30">
    <property type="match status" value="2"/>
</dbReference>
<dbReference type="PANTHER" id="PTHR45527">
    <property type="entry name" value="NONRIBOSOMAL PEPTIDE SYNTHETASE"/>
    <property type="match status" value="1"/>
</dbReference>
<protein>
    <submittedName>
        <fullName evidence="5">Bassianolide synthetase</fullName>
    </submittedName>
</protein>
<dbReference type="Pfam" id="PF00501">
    <property type="entry name" value="AMP-binding"/>
    <property type="match status" value="2"/>
</dbReference>
<keyword evidence="1" id="KW-0596">Phosphopantetheine</keyword>
<proteinExistence type="predicted"/>
<name>H1VGF2_COLHI</name>
<evidence type="ECO:0000259" key="4">
    <source>
        <dbReference type="PROSITE" id="PS50075"/>
    </source>
</evidence>
<sequence length="1442" mass="158155">TSATFALASRLHAGTFSGLVSRTIVLEDALLESLPAATAAAPFTPVAKPHDLAYIIFTSGSTGEPKGAMLEHRAFASCALEFSPGLDIDRDTRSLQFSSYAFGSSLAETMCTLMQGGCVCIPSDHDRMNDVAGFIRRARVNWSTLTPSFVATIPPESLSGLKTLLSGGESFSAYQRDAFAGRIRVINAYGQSESSTMAGAARVYADTTDLQNIGRALGARYWVTDPDDPGRLAPIGAVGELLIESAGIARGYVVPPPPEQSPFLDAAPAWYPAEWRQTQRANGYRFYRTGDLVCYRPDGTVAYLGRRDSQVKIRGQRVELGDVESHLRKVLPGHLTPVAEAVKRSREASSASLVAFLFGPFQPHEAKHDGQEAFILDSGTSQRLRAPLQKALPDYAVPSYFVRMRQRPTIVTGKTDRKGLRAIAAKLIEDLIQSAISSHSDGASSSPSVDDVEPKTAEDRLRQMWFRSLQLPASSNSQGANFFELGGDSIVAIKLVNMARSVGIELTVTDIFQNPTLKDLLTTIRQDTSRDGSVITATPYTGPVELSYAQGRLWFLDQLNQGSSWYLVPFAERLRGPLQIEALTAALHALKQRHETLRTTFEEHDGVGMQVVHESHVRELRVIDVSSVSESHEEILRQEQTTPFDLATEPGWRVALLRLGDEDHILSIVFHHIISDGWTIDLMRKELGIFYSAARRSEDPLAQLAPLPIQYRDFALWQKQEAQVAEHQRQLDYWTTQLKDNSPAELLCDKPRPAMLSGDAGEIHFEVSGRLFSRLQAFCRNQQVTPFAVLFAAFRATHFRLTGAEDATIAAPVAGRSRSEIESLLGFFVNTQCLRTVVEADQTFGRLVQQVRATSTAAWEHQDVPFERIVSALLPGSRDPSRNPLAQLVFALHSQQDFGRIRLEDVQGESLPTVTTTRFDLEFHLYREQDRFRGHVPFASDLFEKATISGVVDIFLEVLRRGLDDPDTRIATLPLADTAAMAEVHRMGLHNVEKTDYPRDASLVDLFREQVVAHPQAVAVMETFSNKTKLTYTELDQQSDRLSGWLRQRRLAPETLVAVLSPRSSLTILTFLAILKAGLAYLPLDVNMPLARVEAILSAVKGSTVLFLGEDTPRPEIKVADVEIVSITDALNDNATTTADARHAGDASAGPTATSVAYVMFTSGSTGQPKGVMIEHRGIVRLVRQSNVSTKLPESPRVAHMSNTAFDASTWEIWSALLHGGTLVCIDYFTALDSKALAASFTEHRIQAALLPPALLKQCLSNAPDMLRGLALLFVGGDRFDGRDAIETKALVRNGGVYNAYGPTENTVMATVYEVTDEDTCFASGVPVGRAVSNSGAYIMDPIQQLVPVGVVGELVVTGDGLARGYTDPALDRDRFIHISVAGREVRAYRTGDRVRYRPTDGHIEFAGRIDQQVKIRGHRIEPAEIEQAVLAHGAVLDAAAV</sequence>
<organism evidence="5 6">
    <name type="scientific">Colletotrichum higginsianum (strain IMI 349063)</name>
    <name type="common">Crucifer anthracnose fungus</name>
    <dbReference type="NCBI Taxonomy" id="759273"/>
    <lineage>
        <taxon>Eukaryota</taxon>
        <taxon>Fungi</taxon>
        <taxon>Dikarya</taxon>
        <taxon>Ascomycota</taxon>
        <taxon>Pezizomycotina</taxon>
        <taxon>Sordariomycetes</taxon>
        <taxon>Hypocreomycetidae</taxon>
        <taxon>Glomerellales</taxon>
        <taxon>Glomerellaceae</taxon>
        <taxon>Colletotrichum</taxon>
        <taxon>Colletotrichum destructivum species complex</taxon>
    </lineage>
</organism>
<dbReference type="Gene3D" id="3.40.50.12780">
    <property type="entry name" value="N-terminal domain of ligase-like"/>
    <property type="match status" value="1"/>
</dbReference>
<dbReference type="SUPFAM" id="SSF56801">
    <property type="entry name" value="Acetyl-CoA synthetase-like"/>
    <property type="match status" value="2"/>
</dbReference>
<keyword evidence="3" id="KW-0436">Ligase</keyword>
<dbReference type="InterPro" id="IPR010071">
    <property type="entry name" value="AA_adenyl_dom"/>
</dbReference>
<reference evidence="6" key="1">
    <citation type="journal article" date="2012" name="Nat. Genet.">
        <title>Lifestyle transitions in plant pathogenic Colletotrichum fungi deciphered by genome and transcriptome analyses.</title>
        <authorList>
            <person name="O'Connell R.J."/>
            <person name="Thon M.R."/>
            <person name="Hacquard S."/>
            <person name="Amyotte S.G."/>
            <person name="Kleemann J."/>
            <person name="Torres M.F."/>
            <person name="Damm U."/>
            <person name="Buiate E.A."/>
            <person name="Epstein L."/>
            <person name="Alkan N."/>
            <person name="Altmueller J."/>
            <person name="Alvarado-Balderrama L."/>
            <person name="Bauser C.A."/>
            <person name="Becker C."/>
            <person name="Birren B.W."/>
            <person name="Chen Z."/>
            <person name="Choi J."/>
            <person name="Crouch J.A."/>
            <person name="Duvick J.P."/>
            <person name="Farman M.A."/>
            <person name="Gan P."/>
            <person name="Heiman D."/>
            <person name="Henrissat B."/>
            <person name="Howard R.J."/>
            <person name="Kabbage M."/>
            <person name="Koch C."/>
            <person name="Kracher B."/>
            <person name="Kubo Y."/>
            <person name="Law A.D."/>
            <person name="Lebrun M.-H."/>
            <person name="Lee Y.-H."/>
            <person name="Miyara I."/>
            <person name="Moore N."/>
            <person name="Neumann U."/>
            <person name="Nordstroem K."/>
            <person name="Panaccione D.G."/>
            <person name="Panstruga R."/>
            <person name="Place M."/>
            <person name="Proctor R.H."/>
            <person name="Prusky D."/>
            <person name="Rech G."/>
            <person name="Reinhardt R."/>
            <person name="Rollins J.A."/>
            <person name="Rounsley S."/>
            <person name="Schardl C.L."/>
            <person name="Schwartz D.C."/>
            <person name="Shenoy N."/>
            <person name="Shirasu K."/>
            <person name="Sikhakolli U.R."/>
            <person name="Stueber K."/>
            <person name="Sukno S.A."/>
            <person name="Sweigard J.A."/>
            <person name="Takano Y."/>
            <person name="Takahara H."/>
            <person name="Trail F."/>
            <person name="van der Does H.C."/>
            <person name="Voll L.M."/>
            <person name="Will I."/>
            <person name="Young S."/>
            <person name="Zeng Q."/>
            <person name="Zhang J."/>
            <person name="Zhou S."/>
            <person name="Dickman M.B."/>
            <person name="Schulze-Lefert P."/>
            <person name="Ver Loren van Themaat E."/>
            <person name="Ma L.-J."/>
            <person name="Vaillancourt L.J."/>
        </authorList>
    </citation>
    <scope>NUCLEOTIDE SEQUENCE [LARGE SCALE GENOMIC DNA]</scope>
    <source>
        <strain evidence="6">IMI 349063</strain>
    </source>
</reference>
<dbReference type="HOGENOM" id="CLU_000022_0_9_1"/>
<dbReference type="PANTHER" id="PTHR45527:SF1">
    <property type="entry name" value="FATTY ACID SYNTHASE"/>
    <property type="match status" value="1"/>
</dbReference>
<dbReference type="SUPFAM" id="SSF52777">
    <property type="entry name" value="CoA-dependent acyltransferases"/>
    <property type="match status" value="2"/>
</dbReference>
<dbReference type="GO" id="GO:0005737">
    <property type="term" value="C:cytoplasm"/>
    <property type="evidence" value="ECO:0007669"/>
    <property type="project" value="TreeGrafter"/>
</dbReference>
<dbReference type="EMBL" id="CACQ02003420">
    <property type="protein sequence ID" value="CCF39305.1"/>
    <property type="molecule type" value="Genomic_DNA"/>
</dbReference>
<dbReference type="InterPro" id="IPR036736">
    <property type="entry name" value="ACP-like_sf"/>
</dbReference>
<gene>
    <name evidence="5" type="ORF">CH063_10172</name>
</gene>
<evidence type="ECO:0000256" key="1">
    <source>
        <dbReference type="ARBA" id="ARBA00022450"/>
    </source>
</evidence>
<dbReference type="Gene3D" id="3.30.559.30">
    <property type="entry name" value="Nonribosomal peptide synthetase, condensation domain"/>
    <property type="match status" value="1"/>
</dbReference>
<dbReference type="InterPro" id="IPR001242">
    <property type="entry name" value="Condensation_dom"/>
</dbReference>
<dbReference type="Gene3D" id="1.10.1200.10">
    <property type="entry name" value="ACP-like"/>
    <property type="match status" value="1"/>
</dbReference>
<feature type="non-terminal residue" evidence="5">
    <location>
        <position position="1"/>
    </location>
</feature>
<dbReference type="Gene3D" id="3.30.559.10">
    <property type="entry name" value="Chloramphenicol acetyltransferase-like domain"/>
    <property type="match status" value="1"/>
</dbReference>
<dbReference type="InterPro" id="IPR045851">
    <property type="entry name" value="AMP-bd_C_sf"/>
</dbReference>
<dbReference type="STRING" id="759273.H1VGF2"/>
<dbReference type="PROSITE" id="PS50075">
    <property type="entry name" value="CARRIER"/>
    <property type="match status" value="1"/>
</dbReference>
<dbReference type="SMART" id="SM01294">
    <property type="entry name" value="PKS_PP_betabranch"/>
    <property type="match status" value="1"/>
</dbReference>
<dbReference type="CDD" id="cd19531">
    <property type="entry name" value="LCL_NRPS-like"/>
    <property type="match status" value="1"/>
</dbReference>
<dbReference type="GO" id="GO:0044550">
    <property type="term" value="P:secondary metabolite biosynthetic process"/>
    <property type="evidence" value="ECO:0007669"/>
    <property type="project" value="TreeGrafter"/>
</dbReference>
<feature type="domain" description="Carrier" evidence="4">
    <location>
        <begin position="452"/>
        <end position="528"/>
    </location>
</feature>
<evidence type="ECO:0000256" key="2">
    <source>
        <dbReference type="ARBA" id="ARBA00022553"/>
    </source>
</evidence>
<dbReference type="Gene3D" id="2.30.38.10">
    <property type="entry name" value="Luciferase, Domain 3"/>
    <property type="match status" value="1"/>
</dbReference>
<dbReference type="VEuPathDB" id="FungiDB:CH63R_01925"/>
<dbReference type="PROSITE" id="PS00012">
    <property type="entry name" value="PHOSPHOPANTETHEINE"/>
    <property type="match status" value="1"/>
</dbReference>
<dbReference type="SMART" id="SM00823">
    <property type="entry name" value="PKS_PP"/>
    <property type="match status" value="1"/>
</dbReference>
<dbReference type="InterPro" id="IPR020845">
    <property type="entry name" value="AMP-binding_CS"/>
</dbReference>
<dbReference type="PROSITE" id="PS00455">
    <property type="entry name" value="AMP_BINDING"/>
    <property type="match status" value="2"/>
</dbReference>
<dbReference type="SUPFAM" id="SSF47336">
    <property type="entry name" value="ACP-like"/>
    <property type="match status" value="1"/>
</dbReference>
<dbReference type="Gene3D" id="3.40.50.980">
    <property type="match status" value="2"/>
</dbReference>
<dbReference type="Pfam" id="PF00668">
    <property type="entry name" value="Condensation"/>
    <property type="match status" value="1"/>
</dbReference>
<dbReference type="InterPro" id="IPR000873">
    <property type="entry name" value="AMP-dep_synth/lig_dom"/>
</dbReference>
<dbReference type="Proteomes" id="UP000007174">
    <property type="component" value="Unassembled WGS sequence"/>
</dbReference>
<dbReference type="InterPro" id="IPR023213">
    <property type="entry name" value="CAT-like_dom_sf"/>
</dbReference>
<dbReference type="InterPro" id="IPR042099">
    <property type="entry name" value="ANL_N_sf"/>
</dbReference>
<dbReference type="InterPro" id="IPR006162">
    <property type="entry name" value="Ppantetheine_attach_site"/>
</dbReference>
<dbReference type="GO" id="GO:0043041">
    <property type="term" value="P:amino acid activation for nonribosomal peptide biosynthetic process"/>
    <property type="evidence" value="ECO:0007669"/>
    <property type="project" value="TreeGrafter"/>
</dbReference>
<dbReference type="GO" id="GO:0016874">
    <property type="term" value="F:ligase activity"/>
    <property type="evidence" value="ECO:0007669"/>
    <property type="project" value="UniProtKB-KW"/>
</dbReference>
<dbReference type="InterPro" id="IPR009081">
    <property type="entry name" value="PP-bd_ACP"/>
</dbReference>
<accession>H1VGF2</accession>
<keyword evidence="2" id="KW-0597">Phosphoprotein</keyword>
<dbReference type="Pfam" id="PF00550">
    <property type="entry name" value="PP-binding"/>
    <property type="match status" value="1"/>
</dbReference>
<dbReference type="eggNOG" id="KOG1178">
    <property type="taxonomic scope" value="Eukaryota"/>
</dbReference>
<evidence type="ECO:0000313" key="6">
    <source>
        <dbReference type="Proteomes" id="UP000007174"/>
    </source>
</evidence>
<dbReference type="NCBIfam" id="TIGR01733">
    <property type="entry name" value="AA-adenyl-dom"/>
    <property type="match status" value="1"/>
</dbReference>
<feature type="non-terminal residue" evidence="5">
    <location>
        <position position="1442"/>
    </location>
</feature>
<dbReference type="InterPro" id="IPR020806">
    <property type="entry name" value="PKS_PP-bd"/>
</dbReference>
<dbReference type="GO" id="GO:0031177">
    <property type="term" value="F:phosphopantetheine binding"/>
    <property type="evidence" value="ECO:0007669"/>
    <property type="project" value="InterPro"/>
</dbReference>